<dbReference type="RefSeq" id="WP_184252617.1">
    <property type="nucleotide sequence ID" value="NZ_JACHIO010000002.1"/>
</dbReference>
<evidence type="ECO:0000259" key="4">
    <source>
        <dbReference type="Pfam" id="PF05506"/>
    </source>
</evidence>
<feature type="domain" description="Bacterial phospholipase C C-terminal" evidence="4">
    <location>
        <begin position="634"/>
        <end position="733"/>
    </location>
</feature>
<keyword evidence="3 5" id="KW-0378">Hydrolase</keyword>
<accession>A0A7W8E7U6</accession>
<evidence type="ECO:0000256" key="1">
    <source>
        <dbReference type="ARBA" id="ARBA00009717"/>
    </source>
</evidence>
<reference evidence="5 6" key="1">
    <citation type="submission" date="2020-08" db="EMBL/GenBank/DDBJ databases">
        <title>Genomic Encyclopedia of Type Strains, Phase IV (KMG-V): Genome sequencing to study the core and pangenomes of soil and plant-associated prokaryotes.</title>
        <authorList>
            <person name="Whitman W."/>
        </authorList>
    </citation>
    <scope>NUCLEOTIDE SEQUENCE [LARGE SCALE GENOMIC DNA]</scope>
    <source>
        <strain evidence="5 6">X5P3</strain>
    </source>
</reference>
<evidence type="ECO:0000256" key="2">
    <source>
        <dbReference type="ARBA" id="ARBA00012018"/>
    </source>
</evidence>
<gene>
    <name evidence="5" type="ORF">HDF15_000429</name>
</gene>
<dbReference type="InterPro" id="IPR006311">
    <property type="entry name" value="TAT_signal"/>
</dbReference>
<comment type="caution">
    <text evidence="5">The sequence shown here is derived from an EMBL/GenBank/DDBJ whole genome shotgun (WGS) entry which is preliminary data.</text>
</comment>
<proteinExistence type="inferred from homology"/>
<dbReference type="SUPFAM" id="SSF53649">
    <property type="entry name" value="Alkaline phosphatase-like"/>
    <property type="match status" value="1"/>
</dbReference>
<dbReference type="InterPro" id="IPR017767">
    <property type="entry name" value="PC-PLC"/>
</dbReference>
<dbReference type="InterPro" id="IPR019546">
    <property type="entry name" value="TAT_signal_bac_arc"/>
</dbReference>
<dbReference type="PROSITE" id="PS51318">
    <property type="entry name" value="TAT"/>
    <property type="match status" value="1"/>
</dbReference>
<name>A0A7W8E7U6_9BACT</name>
<dbReference type="InterPro" id="IPR007312">
    <property type="entry name" value="Phosphoesterase"/>
</dbReference>
<dbReference type="EC" id="3.1.4.3" evidence="2"/>
<sequence length="841" mass="94038">MAHTRRDFLKVAAMLSGAAGVSGFLPDSIQRAFAIEPEAGSTYLDAEHIVILMQENRSFDHALGTLQGVRGFNDPRAIRQANGNSVFVQTNAAGESYAPWRLDIRDTRVTWMGSIPHSRNSQVDAWNEGHHDGWIEAKRAYSPEYSHIPLTMGHYTRKDLPFYYELADAFTVCDQNYCSVMTSTTPNRSVFWTGTVRDEQRADSKVFMRNDEIMSGGMTWKTYPERLHEAGISWKLYQNELTNSGGMSREESAWLSNFGTNVLEAFAAYNIEAYPGSVLAMQQQIASLTKQMTKLQQTVANEQDPEAAARIHIRIEGDQKRIEKIKASLANSGEARYKQLTPQQRSLHDAAFVTNANDPHYRSLDSIDFEDAGKPLTMEVPKGDILHQFRQDVNEGKLPTISWLSSPEKFSDHPTSPWYGAWYVSEVMDILTKNPEVWKKTIFILTYDENDGYFDHAPSFVAADPKRPQTGRASEGIDTGLEYSYAKDELVQGVPEKEARSGPIGMGFRVPMIVASPWSRGGWVNSQLFDHTSTLMFLEEFVQKKHGKTVREENISAWRRSISGDLTSCFRPHDAKETKLDFLDRNKFVVSIQQARYKEVPSNYKKLTSEQIAEINRNQTSSDLMSHQEKGIRPACSLPYELYAEGKLSADGSKFELHMKAGNDVYGKRAAGAPFNVYLRNTKGDATPGMMVATYAVKPGDTLSEEFPLSLFADGRYSIDVHGPNGFYRSFTGEPQATGLQARTSYERQSSHLTGNVQVLLHNPGTQPLKVAVLDNSYKTGTVNKTIRAGHEMSVVLNLKHSHGWYDFTVTADGATSAARYAGRVETGRSSFSDPLMGGLV</sequence>
<evidence type="ECO:0000313" key="5">
    <source>
        <dbReference type="EMBL" id="MBB5062102.1"/>
    </source>
</evidence>
<dbReference type="InterPro" id="IPR017850">
    <property type="entry name" value="Alkaline_phosphatase_core_sf"/>
</dbReference>
<evidence type="ECO:0000256" key="3">
    <source>
        <dbReference type="ARBA" id="ARBA00022801"/>
    </source>
</evidence>
<dbReference type="Gene3D" id="3.40.720.10">
    <property type="entry name" value="Alkaline Phosphatase, subunit A"/>
    <property type="match status" value="2"/>
</dbReference>
<dbReference type="PANTHER" id="PTHR31956:SF1">
    <property type="entry name" value="NON-SPECIFIC PHOSPHOLIPASE C1"/>
    <property type="match status" value="1"/>
</dbReference>
<dbReference type="NCBIfam" id="TIGR03396">
    <property type="entry name" value="PC_PLC"/>
    <property type="match status" value="1"/>
</dbReference>
<dbReference type="EMBL" id="JACHIO010000002">
    <property type="protein sequence ID" value="MBB5062102.1"/>
    <property type="molecule type" value="Genomic_DNA"/>
</dbReference>
<evidence type="ECO:0000313" key="6">
    <source>
        <dbReference type="Proteomes" id="UP000584867"/>
    </source>
</evidence>
<dbReference type="Proteomes" id="UP000584867">
    <property type="component" value="Unassembled WGS sequence"/>
</dbReference>
<dbReference type="NCBIfam" id="TIGR01409">
    <property type="entry name" value="TAT_signal_seq"/>
    <property type="match status" value="1"/>
</dbReference>
<feature type="domain" description="Bacterial phospholipase C C-terminal" evidence="4">
    <location>
        <begin position="742"/>
        <end position="824"/>
    </location>
</feature>
<dbReference type="PANTHER" id="PTHR31956">
    <property type="entry name" value="NON-SPECIFIC PHOSPHOLIPASE C4-RELATED"/>
    <property type="match status" value="1"/>
</dbReference>
<dbReference type="GO" id="GO:0034480">
    <property type="term" value="F:phosphatidylcholine phospholipase C activity"/>
    <property type="evidence" value="ECO:0007669"/>
    <property type="project" value="UniProtKB-EC"/>
</dbReference>
<protein>
    <recommendedName>
        <fullName evidence="2">phospholipase C</fullName>
        <ecNumber evidence="2">3.1.4.3</ecNumber>
    </recommendedName>
</protein>
<dbReference type="InterPro" id="IPR008475">
    <property type="entry name" value="PLipase_C_C"/>
</dbReference>
<dbReference type="Pfam" id="PF04185">
    <property type="entry name" value="Phosphoesterase"/>
    <property type="match status" value="2"/>
</dbReference>
<comment type="similarity">
    <text evidence="1">Belongs to the bacterial phospholipase C family.</text>
</comment>
<organism evidence="5 6">
    <name type="scientific">Granulicella mallensis</name>
    <dbReference type="NCBI Taxonomy" id="940614"/>
    <lineage>
        <taxon>Bacteria</taxon>
        <taxon>Pseudomonadati</taxon>
        <taxon>Acidobacteriota</taxon>
        <taxon>Terriglobia</taxon>
        <taxon>Terriglobales</taxon>
        <taxon>Acidobacteriaceae</taxon>
        <taxon>Granulicella</taxon>
    </lineage>
</organism>
<dbReference type="Pfam" id="PF05506">
    <property type="entry name" value="PLipase_C_C"/>
    <property type="match status" value="2"/>
</dbReference>
<dbReference type="AlphaFoldDB" id="A0A7W8E7U6"/>
<dbReference type="GO" id="GO:0016042">
    <property type="term" value="P:lipid catabolic process"/>
    <property type="evidence" value="ECO:0007669"/>
    <property type="project" value="InterPro"/>
</dbReference>